<feature type="domain" description="BRCT" evidence="1">
    <location>
        <begin position="585"/>
        <end position="674"/>
    </location>
</feature>
<dbReference type="Pfam" id="PF00533">
    <property type="entry name" value="BRCT"/>
    <property type="match status" value="1"/>
</dbReference>
<gene>
    <name evidence="2" type="ORF">APICC_04078</name>
</gene>
<dbReference type="GO" id="GO:0000278">
    <property type="term" value="P:mitotic cell cycle"/>
    <property type="evidence" value="ECO:0007669"/>
    <property type="project" value="TreeGrafter"/>
</dbReference>
<name>A0A2A3E8S4_APICC</name>
<evidence type="ECO:0000259" key="1">
    <source>
        <dbReference type="PROSITE" id="PS50172"/>
    </source>
</evidence>
<dbReference type="PANTHER" id="PTHR14625:SF3">
    <property type="entry name" value="MICROCEPHALIN"/>
    <property type="match status" value="1"/>
</dbReference>
<dbReference type="PANTHER" id="PTHR14625">
    <property type="entry name" value="MICROCEPHALIN"/>
    <property type="match status" value="1"/>
</dbReference>
<evidence type="ECO:0000313" key="3">
    <source>
        <dbReference type="Proteomes" id="UP000242457"/>
    </source>
</evidence>
<organism evidence="2 3">
    <name type="scientific">Apis cerana cerana</name>
    <name type="common">Oriental honeybee</name>
    <dbReference type="NCBI Taxonomy" id="94128"/>
    <lineage>
        <taxon>Eukaryota</taxon>
        <taxon>Metazoa</taxon>
        <taxon>Ecdysozoa</taxon>
        <taxon>Arthropoda</taxon>
        <taxon>Hexapoda</taxon>
        <taxon>Insecta</taxon>
        <taxon>Pterygota</taxon>
        <taxon>Neoptera</taxon>
        <taxon>Endopterygota</taxon>
        <taxon>Hymenoptera</taxon>
        <taxon>Apocrita</taxon>
        <taxon>Aculeata</taxon>
        <taxon>Apoidea</taxon>
        <taxon>Anthophila</taxon>
        <taxon>Apidae</taxon>
        <taxon>Apis</taxon>
    </lineage>
</organism>
<evidence type="ECO:0000313" key="2">
    <source>
        <dbReference type="EMBL" id="PBC27606.1"/>
    </source>
</evidence>
<sequence>MSVKKNKRTETILNDRSSFCHRQSSLKVNLSYVPNLSDSGNDSLEQIDFSHNVDNILSYERINKNNIQNILSKTKNKQIFNKQDELCINASTIYAKNKHSSKFIIDDKCESTKKNELSSKISDITSKIKCQNEKNNLNQNICNTPKNKYKRKDTKKTTQSNKKQFSNVKKKFVINTIDNSINSKCYSIKEHSIQLRKKNHSKYDVLKLKKNKIFCDSNEKRNHKPDYCINYEDNSLILNISENENDFIPIASSTMINDKLLDVEKEEHSKNAHNLQKQHDSYACQLSCENFKVIGNNNINLVETDELNTMQTSLNVNTSIDQINNKYKNKSKQKDFENEQKDTHALNFKTTQDSMNTICTSLQMNTSLDTSKRLQKNNNATDDINLNKKQKNIYNLQNTKNNSFNVQKTNNYKIPYQNDIILQKIHNCGNINNSIILHNSSCKMSHIDSKTSIIIKESTDESKIETNQNMKYSITSNNKRKCKKKLLSLHESSQLLSFSPVQNEEYSSPPLIFRKKHKKNKNEIKKIVNENNTEIVKKKKKNDDEKLRENKEKINKQETTHIYTLERNLSDDFQPTKTSSVVQFAKKKQMHKLNIVTTGLSNENKDIVKSIVRTLGSAKIELKVTKNTTHVITTGVRTINLLHGIIRGCWLVSFEWILKSLENNAWLNPEKYEMTHFSKAVLENRKDRQLFGKSYVPELFTACGCIYVEKNTIPPYNVLKDLIKAAGGCITENPKTAKIIIGIEGLKETWILDCITSGELQPYNQYQRL</sequence>
<keyword evidence="3" id="KW-1185">Reference proteome</keyword>
<dbReference type="InterPro" id="IPR036420">
    <property type="entry name" value="BRCT_dom_sf"/>
</dbReference>
<dbReference type="STRING" id="94128.A0A2A3E8S4"/>
<dbReference type="Gene3D" id="3.40.50.10190">
    <property type="entry name" value="BRCT domain"/>
    <property type="match status" value="2"/>
</dbReference>
<feature type="domain" description="BRCT" evidence="1">
    <location>
        <begin position="695"/>
        <end position="768"/>
    </location>
</feature>
<dbReference type="CDD" id="cd17736">
    <property type="entry name" value="BRCT_microcephalin_rpt2"/>
    <property type="match status" value="1"/>
</dbReference>
<dbReference type="Proteomes" id="UP000242457">
    <property type="component" value="Unassembled WGS sequence"/>
</dbReference>
<dbReference type="SUPFAM" id="SSF52113">
    <property type="entry name" value="BRCT domain"/>
    <property type="match status" value="2"/>
</dbReference>
<accession>A0A2A3E8S4</accession>
<protein>
    <submittedName>
        <fullName evidence="2">Microcephalin</fullName>
    </submittedName>
</protein>
<dbReference type="PROSITE" id="PS50172">
    <property type="entry name" value="BRCT"/>
    <property type="match status" value="2"/>
</dbReference>
<dbReference type="AlphaFoldDB" id="A0A2A3E8S4"/>
<dbReference type="EMBL" id="KZ288345">
    <property type="protein sequence ID" value="PBC27606.1"/>
    <property type="molecule type" value="Genomic_DNA"/>
</dbReference>
<proteinExistence type="predicted"/>
<reference evidence="2 3" key="1">
    <citation type="submission" date="2014-07" db="EMBL/GenBank/DDBJ databases">
        <title>Genomic and transcriptomic analysis on Apis cerana provide comprehensive insights into honey bee biology.</title>
        <authorList>
            <person name="Diao Q."/>
            <person name="Sun L."/>
            <person name="Zheng H."/>
            <person name="Zheng H."/>
            <person name="Xu S."/>
            <person name="Wang S."/>
            <person name="Zeng Z."/>
            <person name="Hu F."/>
            <person name="Su S."/>
            <person name="Wu J."/>
        </authorList>
    </citation>
    <scope>NUCLEOTIDE SEQUENCE [LARGE SCALE GENOMIC DNA]</scope>
    <source>
        <tissue evidence="2">Pupae without intestine</tissue>
    </source>
</reference>
<dbReference type="InterPro" id="IPR022047">
    <property type="entry name" value="Microcephalin-like"/>
</dbReference>
<dbReference type="InterPro" id="IPR001357">
    <property type="entry name" value="BRCT_dom"/>
</dbReference>
<dbReference type="OrthoDB" id="2384350at2759"/>
<dbReference type="CDD" id="cd17751">
    <property type="entry name" value="BRCT_microcephalin_rpt3"/>
    <property type="match status" value="1"/>
</dbReference>
<dbReference type="SMART" id="SM00292">
    <property type="entry name" value="BRCT"/>
    <property type="match status" value="2"/>
</dbReference>